<evidence type="ECO:0000313" key="1">
    <source>
        <dbReference type="EMBL" id="EFD92971.1"/>
    </source>
</evidence>
<evidence type="ECO:0008006" key="3">
    <source>
        <dbReference type="Google" id="ProtNLM"/>
    </source>
</evidence>
<gene>
    <name evidence="1" type="ORF">BJBARM5_0347</name>
</gene>
<dbReference type="EMBL" id="GG745550">
    <property type="protein sequence ID" value="EFD92971.1"/>
    <property type="molecule type" value="Genomic_DNA"/>
</dbReference>
<organism evidence="1 2">
    <name type="scientific">Candidatus Parvarchaeum acidophilus ARMAN-5</name>
    <dbReference type="NCBI Taxonomy" id="662762"/>
    <lineage>
        <taxon>Archaea</taxon>
        <taxon>Candidatus Parvarchaeota</taxon>
        <taxon>Candidatus Parvarchaeum</taxon>
    </lineage>
</organism>
<proteinExistence type="predicted"/>
<evidence type="ECO:0000313" key="2">
    <source>
        <dbReference type="Proteomes" id="UP000009376"/>
    </source>
</evidence>
<dbReference type="Proteomes" id="UP000009376">
    <property type="component" value="Unassembled WGS sequence"/>
</dbReference>
<accession>D6GV44</accession>
<protein>
    <recommendedName>
        <fullName evidence="3">Protein NO VEIN C-terminal domain-containing protein</fullName>
    </recommendedName>
</protein>
<sequence length="171" mass="19592">MPKELLTSDEIIHLSNLLRQTYKFISDLSISDPLAKRLKYPQIPPILSESLAIRLLKNGKILKNKLNNYSFNFGGNVADILATFGEETIKIEVKATGAKAFQYFSDKDTDADYIIWLHFGEFFSKAEDLPIEVYLISKPERYFPNHKKITLPVVKRIVVDIEETKITLSNI</sequence>
<reference evidence="1 2" key="1">
    <citation type="journal article" date="2010" name="Proc. Natl. Acad. Sci. U.S.A.">
        <title>Enigmatic, ultrasmall, uncultivated Archaea.</title>
        <authorList>
            <person name="Baker B.J."/>
            <person name="Comolli L.R."/>
            <person name="Dick G.J."/>
            <person name="Hauser L.J."/>
            <person name="Hyatt D."/>
            <person name="Dill B.D."/>
            <person name="Land M.L."/>
            <person name="Verberkmoes N.C."/>
            <person name="Hettich R.L."/>
            <person name="Banfield J.F."/>
        </authorList>
    </citation>
    <scope>NUCLEOTIDE SEQUENCE [LARGE SCALE GENOMIC DNA]</scope>
</reference>
<dbReference type="AlphaFoldDB" id="D6GV44"/>
<name>D6GV44_PARA5</name>